<gene>
    <name evidence="1" type="ORF">H9L12_08320</name>
</gene>
<dbReference type="EMBL" id="CP060717">
    <property type="protein sequence ID" value="QNN64336.1"/>
    <property type="molecule type" value="Genomic_DNA"/>
</dbReference>
<keyword evidence="2" id="KW-1185">Reference proteome</keyword>
<dbReference type="KEGG" id="srhi:H9L12_08320"/>
<dbReference type="AlphaFoldDB" id="A0A7G9S911"/>
<evidence type="ECO:0000313" key="2">
    <source>
        <dbReference type="Proteomes" id="UP000515955"/>
    </source>
</evidence>
<protein>
    <submittedName>
        <fullName evidence="1">Uncharacterized protein</fullName>
    </submittedName>
</protein>
<organism evidence="1 2">
    <name type="scientific">Sphingomonas rhizophila</name>
    <dbReference type="NCBI Taxonomy" id="2071607"/>
    <lineage>
        <taxon>Bacteria</taxon>
        <taxon>Pseudomonadati</taxon>
        <taxon>Pseudomonadota</taxon>
        <taxon>Alphaproteobacteria</taxon>
        <taxon>Sphingomonadales</taxon>
        <taxon>Sphingomonadaceae</taxon>
        <taxon>Sphingomonas</taxon>
    </lineage>
</organism>
<dbReference type="RefSeq" id="WP_187541336.1">
    <property type="nucleotide sequence ID" value="NZ_CP060717.1"/>
</dbReference>
<reference evidence="1 2" key="1">
    <citation type="submission" date="2020-08" db="EMBL/GenBank/DDBJ databases">
        <title>Genome sequence of Sphingomonas rhizophila KACC 19189T.</title>
        <authorList>
            <person name="Hyun D.-W."/>
            <person name="Bae J.-W."/>
        </authorList>
    </citation>
    <scope>NUCLEOTIDE SEQUENCE [LARGE SCALE GENOMIC DNA]</scope>
    <source>
        <strain evidence="1 2">KACC 19189</strain>
    </source>
</reference>
<dbReference type="Proteomes" id="UP000515955">
    <property type="component" value="Chromosome"/>
</dbReference>
<proteinExistence type="predicted"/>
<accession>A0A7G9S911</accession>
<sequence>MSVLVLAALALAQEAATEPQIDGPLEWAMERAPHGIDITLDGKLWINSNKVGAKDDYAILATDLHRAVTSKSIKPRLWVRGYHRRNPSVNYRESKLLVVIDCTRDTLRIEKRIAYSADGGIVETGGPYRSDPIVPGTNGEAWRKMACSWQ</sequence>
<name>A0A7G9S911_9SPHN</name>
<evidence type="ECO:0000313" key="1">
    <source>
        <dbReference type="EMBL" id="QNN64336.1"/>
    </source>
</evidence>